<dbReference type="WBParaSite" id="MBELARI_LOCUS550">
    <property type="protein sequence ID" value="MBELARI_LOCUS550"/>
    <property type="gene ID" value="MBELARI_LOCUS550"/>
</dbReference>
<protein>
    <submittedName>
        <fullName evidence="3 4">Uncharacterized protein</fullName>
    </submittedName>
</protein>
<dbReference type="AlphaFoldDB" id="A0AAF3J9S8"/>
<feature type="region of interest" description="Disordered" evidence="1">
    <location>
        <begin position="1"/>
        <end position="68"/>
    </location>
</feature>
<dbReference type="Pfam" id="PF10195">
    <property type="entry name" value="Phospho_p8"/>
    <property type="match status" value="1"/>
</dbReference>
<sequence>MDNYSSAEAMAKDFDKDGGPEVHLKGGKRTKNEIIEHKYGHPEGDSRRIVEHAINANKKRQEQQQSFE</sequence>
<accession>A0AAF3J9S8</accession>
<evidence type="ECO:0000313" key="3">
    <source>
        <dbReference type="WBParaSite" id="MBELARI_LOCUS550"/>
    </source>
</evidence>
<evidence type="ECO:0000313" key="4">
    <source>
        <dbReference type="WBParaSite" id="MBELARI_LOCUS6893"/>
    </source>
</evidence>
<organism evidence="2 3">
    <name type="scientific">Mesorhabditis belari</name>
    <dbReference type="NCBI Taxonomy" id="2138241"/>
    <lineage>
        <taxon>Eukaryota</taxon>
        <taxon>Metazoa</taxon>
        <taxon>Ecdysozoa</taxon>
        <taxon>Nematoda</taxon>
        <taxon>Chromadorea</taxon>
        <taxon>Rhabditida</taxon>
        <taxon>Rhabditina</taxon>
        <taxon>Rhabditomorpha</taxon>
        <taxon>Rhabditoidea</taxon>
        <taxon>Rhabditidae</taxon>
        <taxon>Mesorhabditinae</taxon>
        <taxon>Mesorhabditis</taxon>
    </lineage>
</organism>
<dbReference type="WBParaSite" id="MBELARI_LOCUS6893">
    <property type="protein sequence ID" value="MBELARI_LOCUS6893"/>
    <property type="gene ID" value="MBELARI_LOCUS6893"/>
</dbReference>
<evidence type="ECO:0000313" key="2">
    <source>
        <dbReference type="Proteomes" id="UP000887575"/>
    </source>
</evidence>
<reference evidence="3 4" key="1">
    <citation type="submission" date="2024-02" db="UniProtKB">
        <authorList>
            <consortium name="WormBaseParasite"/>
        </authorList>
    </citation>
    <scope>IDENTIFICATION</scope>
</reference>
<keyword evidence="2" id="KW-1185">Reference proteome</keyword>
<dbReference type="InterPro" id="IPR018792">
    <property type="entry name" value="NUPR1-like"/>
</dbReference>
<evidence type="ECO:0000256" key="1">
    <source>
        <dbReference type="SAM" id="MobiDB-lite"/>
    </source>
</evidence>
<name>A0AAF3J9S8_9BILA</name>
<proteinExistence type="predicted"/>
<dbReference type="Proteomes" id="UP000887575">
    <property type="component" value="Unassembled WGS sequence"/>
</dbReference>
<feature type="compositionally biased region" description="Basic and acidic residues" evidence="1">
    <location>
        <begin position="10"/>
        <end position="51"/>
    </location>
</feature>